<dbReference type="InterPro" id="IPR014729">
    <property type="entry name" value="Rossmann-like_a/b/a_fold"/>
</dbReference>
<dbReference type="HAMAP" id="MF_00021">
    <property type="entry name" value="ThiI"/>
    <property type="match status" value="1"/>
</dbReference>
<evidence type="ECO:0000256" key="4">
    <source>
        <dbReference type="ARBA" id="ARBA00022679"/>
    </source>
</evidence>
<dbReference type="InterPro" id="IPR049962">
    <property type="entry name" value="THUMP_ThiI"/>
</dbReference>
<protein>
    <recommendedName>
        <fullName evidence="9">Probable tRNA sulfurtransferase</fullName>
        <ecNumber evidence="9">2.8.1.4</ecNumber>
    </recommendedName>
    <alternativeName>
        <fullName evidence="9">Sulfur carrier protein ThiS sulfurtransferase</fullName>
    </alternativeName>
    <alternativeName>
        <fullName evidence="9">Thiamine biosynthesis protein ThiI</fullName>
    </alternativeName>
    <alternativeName>
        <fullName evidence="9">tRNA 4-thiouridine synthase</fullName>
    </alternativeName>
</protein>
<feature type="binding site" evidence="9">
    <location>
        <position position="270"/>
    </location>
    <ligand>
        <name>ATP</name>
        <dbReference type="ChEBI" id="CHEBI:30616"/>
    </ligand>
</feature>
<evidence type="ECO:0000259" key="10">
    <source>
        <dbReference type="PROSITE" id="PS51165"/>
    </source>
</evidence>
<evidence type="ECO:0000256" key="6">
    <source>
        <dbReference type="ARBA" id="ARBA00022840"/>
    </source>
</evidence>
<keyword evidence="6 9" id="KW-0067">ATP-binding</keyword>
<evidence type="ECO:0000256" key="7">
    <source>
        <dbReference type="ARBA" id="ARBA00022884"/>
    </source>
</evidence>
<feature type="binding site" evidence="9">
    <location>
        <begin position="188"/>
        <end position="189"/>
    </location>
    <ligand>
        <name>ATP</name>
        <dbReference type="ChEBI" id="CHEBI:30616"/>
    </ligand>
</feature>
<evidence type="ECO:0000256" key="8">
    <source>
        <dbReference type="ARBA" id="ARBA00022977"/>
    </source>
</evidence>
<dbReference type="Pfam" id="PF22025">
    <property type="entry name" value="ThiI_fer"/>
    <property type="match status" value="1"/>
</dbReference>
<sequence length="406" mass="44251">MAEFQRVILVHYHEIGLKGHNRSIFEKRLLRNLEALLSAYPLVTIHRIAGRLCVFLREGTERDVALACADAIVGVPGVARVSCGFKCERDLAQMGEAALLALSEAGEFASFKVHARRNHTDFPVDSMQMNREVGAILCAAHPDKRVIMKNPDVTVGVEVVQSAAYVYARSVRGIGGLPVGSSGRVACLLSSGIDSPVALWRMARRGAVPVGVHFSGRPQTSDASEYLVDDIARVLEKTGCIGRVYVVPFGDCQREISLLAPPSLRIILYRRLMFRVAERIAARERAGALVTGESLGQVASQTLENIRATDAAVSMPVFRPLIGNDKLEIIEQAQELGTFEISSMDAPDCCTLFMPRSPETHARIEDVEAAEAALPVERWVAELAAAAEPHDYACPAYKPPREPKGE</sequence>
<comment type="caution">
    <text evidence="11">The sequence shown here is derived from an EMBL/GenBank/DDBJ whole genome shotgun (WGS) entry which is preliminary data.</text>
</comment>
<dbReference type="CDD" id="cd01712">
    <property type="entry name" value="PPase_ThiI"/>
    <property type="match status" value="1"/>
</dbReference>
<dbReference type="PANTHER" id="PTHR43209:SF1">
    <property type="entry name" value="TRNA SULFURTRANSFERASE"/>
    <property type="match status" value="1"/>
</dbReference>
<dbReference type="InterPro" id="IPR004114">
    <property type="entry name" value="THUMP_dom"/>
</dbReference>
<dbReference type="Gene3D" id="3.30.2130.30">
    <property type="match status" value="1"/>
</dbReference>
<dbReference type="Pfam" id="PF02926">
    <property type="entry name" value="THUMP"/>
    <property type="match status" value="1"/>
</dbReference>
<keyword evidence="8 9" id="KW-0784">Thiamine biosynthesis</keyword>
<feature type="binding site" evidence="9">
    <location>
        <position position="301"/>
    </location>
    <ligand>
        <name>ATP</name>
        <dbReference type="ChEBI" id="CHEBI:30616"/>
    </ligand>
</feature>
<accession>A0ABS9WI68</accession>
<reference evidence="11" key="1">
    <citation type="submission" date="2021-11" db="EMBL/GenBank/DDBJ databases">
        <title>A Novel Adlercreutzia Species, isolated from a Allomyrina dichotoma larva feces.</title>
        <authorList>
            <person name="Suh M.K."/>
        </authorList>
    </citation>
    <scope>NUCLEOTIDE SEQUENCE</scope>
    <source>
        <strain evidence="11">JBNU-10</strain>
    </source>
</reference>
<keyword evidence="7 9" id="KW-0694">RNA-binding</keyword>
<evidence type="ECO:0000256" key="1">
    <source>
        <dbReference type="ARBA" id="ARBA00004496"/>
    </source>
</evidence>
<feature type="binding site" evidence="9">
    <location>
        <begin position="213"/>
        <end position="214"/>
    </location>
    <ligand>
        <name>ATP</name>
        <dbReference type="ChEBI" id="CHEBI:30616"/>
    </ligand>
</feature>
<evidence type="ECO:0000256" key="5">
    <source>
        <dbReference type="ARBA" id="ARBA00022741"/>
    </source>
</evidence>
<dbReference type="Pfam" id="PF02568">
    <property type="entry name" value="ThiI"/>
    <property type="match status" value="1"/>
</dbReference>
<comment type="catalytic activity">
    <reaction evidence="9">
        <text>[ThiS sulfur-carrier protein]-C-terminal Gly-Gly-AMP + S-sulfanyl-L-cysteinyl-[cysteine desulfurase] + AH2 = [ThiS sulfur-carrier protein]-C-terminal-Gly-aminoethanethioate + L-cysteinyl-[cysteine desulfurase] + A + AMP + 2 H(+)</text>
        <dbReference type="Rhea" id="RHEA:43340"/>
        <dbReference type="Rhea" id="RHEA-COMP:12157"/>
        <dbReference type="Rhea" id="RHEA-COMP:12158"/>
        <dbReference type="Rhea" id="RHEA-COMP:12910"/>
        <dbReference type="Rhea" id="RHEA-COMP:19908"/>
        <dbReference type="ChEBI" id="CHEBI:13193"/>
        <dbReference type="ChEBI" id="CHEBI:15378"/>
        <dbReference type="ChEBI" id="CHEBI:17499"/>
        <dbReference type="ChEBI" id="CHEBI:29950"/>
        <dbReference type="ChEBI" id="CHEBI:61963"/>
        <dbReference type="ChEBI" id="CHEBI:90618"/>
        <dbReference type="ChEBI" id="CHEBI:232372"/>
        <dbReference type="ChEBI" id="CHEBI:456215"/>
    </reaction>
</comment>
<evidence type="ECO:0000313" key="11">
    <source>
        <dbReference type="EMBL" id="MCI2241972.1"/>
    </source>
</evidence>
<comment type="pathway">
    <text evidence="9">Cofactor biosynthesis; thiamine diphosphate biosynthesis.</text>
</comment>
<dbReference type="GO" id="GO:0140741">
    <property type="term" value="F:tRNA-uracil-4 sulfurtransferase activity"/>
    <property type="evidence" value="ECO:0007669"/>
    <property type="project" value="UniProtKB-EC"/>
</dbReference>
<name>A0ABS9WI68_9ACTN</name>
<evidence type="ECO:0000256" key="2">
    <source>
        <dbReference type="ARBA" id="ARBA00022490"/>
    </source>
</evidence>
<gene>
    <name evidence="9 11" type="primary">thiI</name>
    <name evidence="11" type="ORF">LPT13_06365</name>
</gene>
<comment type="similarity">
    <text evidence="9">Belongs to the ThiI family.</text>
</comment>
<feature type="binding site" evidence="9">
    <location>
        <position position="292"/>
    </location>
    <ligand>
        <name>ATP</name>
        <dbReference type="ChEBI" id="CHEBI:30616"/>
    </ligand>
</feature>
<keyword evidence="3 9" id="KW-0820">tRNA-binding</keyword>
<dbReference type="SUPFAM" id="SSF52402">
    <property type="entry name" value="Adenine nucleotide alpha hydrolases-like"/>
    <property type="match status" value="1"/>
</dbReference>
<evidence type="ECO:0000256" key="9">
    <source>
        <dbReference type="HAMAP-Rule" id="MF_00021"/>
    </source>
</evidence>
<dbReference type="SUPFAM" id="SSF143437">
    <property type="entry name" value="THUMP domain-like"/>
    <property type="match status" value="1"/>
</dbReference>
<keyword evidence="12" id="KW-1185">Reference proteome</keyword>
<dbReference type="InterPro" id="IPR050102">
    <property type="entry name" value="tRNA_sulfurtransferase_ThiI"/>
</dbReference>
<dbReference type="InterPro" id="IPR049961">
    <property type="entry name" value="ThiI_N"/>
</dbReference>
<dbReference type="RefSeq" id="WP_242164737.1">
    <property type="nucleotide sequence ID" value="NZ_JAJMLW010000002.1"/>
</dbReference>
<evidence type="ECO:0000256" key="3">
    <source>
        <dbReference type="ARBA" id="ARBA00022555"/>
    </source>
</evidence>
<dbReference type="InterPro" id="IPR020536">
    <property type="entry name" value="ThiI_AANH"/>
</dbReference>
<dbReference type="PROSITE" id="PS51165">
    <property type="entry name" value="THUMP"/>
    <property type="match status" value="1"/>
</dbReference>
<dbReference type="NCBIfam" id="TIGR00342">
    <property type="entry name" value="tRNA uracil 4-sulfurtransferase ThiI"/>
    <property type="match status" value="1"/>
</dbReference>
<dbReference type="Gene3D" id="3.40.50.620">
    <property type="entry name" value="HUPs"/>
    <property type="match status" value="1"/>
</dbReference>
<keyword evidence="4 9" id="KW-0808">Transferase</keyword>
<dbReference type="EC" id="2.8.1.4" evidence="9"/>
<dbReference type="SMART" id="SM00981">
    <property type="entry name" value="THUMP"/>
    <property type="match status" value="1"/>
</dbReference>
<dbReference type="Proteomes" id="UP001430755">
    <property type="component" value="Unassembled WGS sequence"/>
</dbReference>
<feature type="domain" description="THUMP" evidence="10">
    <location>
        <begin position="66"/>
        <end position="170"/>
    </location>
</feature>
<dbReference type="CDD" id="cd11716">
    <property type="entry name" value="THUMP_ThiI"/>
    <property type="match status" value="1"/>
</dbReference>
<dbReference type="InterPro" id="IPR003720">
    <property type="entry name" value="tRNA_STrfase"/>
</dbReference>
<keyword evidence="2 9" id="KW-0963">Cytoplasm</keyword>
<dbReference type="InterPro" id="IPR054173">
    <property type="entry name" value="ThiI_fer"/>
</dbReference>
<proteinExistence type="inferred from homology"/>
<organism evidence="11 12">
    <name type="scientific">Adlercreutzia faecimuris</name>
    <dbReference type="NCBI Taxonomy" id="2897341"/>
    <lineage>
        <taxon>Bacteria</taxon>
        <taxon>Bacillati</taxon>
        <taxon>Actinomycetota</taxon>
        <taxon>Coriobacteriia</taxon>
        <taxon>Eggerthellales</taxon>
        <taxon>Eggerthellaceae</taxon>
        <taxon>Adlercreutzia</taxon>
    </lineage>
</organism>
<comment type="catalytic activity">
    <reaction evidence="9">
        <text>[ThiI sulfur-carrier protein]-S-sulfanyl-L-cysteine + a uridine in tRNA + 2 reduced [2Fe-2S]-[ferredoxin] + ATP + H(+) = [ThiI sulfur-carrier protein]-L-cysteine + a 4-thiouridine in tRNA + 2 oxidized [2Fe-2S]-[ferredoxin] + AMP + diphosphate</text>
        <dbReference type="Rhea" id="RHEA:24176"/>
        <dbReference type="Rhea" id="RHEA-COMP:10000"/>
        <dbReference type="Rhea" id="RHEA-COMP:10001"/>
        <dbReference type="Rhea" id="RHEA-COMP:13337"/>
        <dbReference type="Rhea" id="RHEA-COMP:13338"/>
        <dbReference type="Rhea" id="RHEA-COMP:13339"/>
        <dbReference type="Rhea" id="RHEA-COMP:13340"/>
        <dbReference type="ChEBI" id="CHEBI:15378"/>
        <dbReference type="ChEBI" id="CHEBI:29950"/>
        <dbReference type="ChEBI" id="CHEBI:30616"/>
        <dbReference type="ChEBI" id="CHEBI:33019"/>
        <dbReference type="ChEBI" id="CHEBI:33737"/>
        <dbReference type="ChEBI" id="CHEBI:33738"/>
        <dbReference type="ChEBI" id="CHEBI:61963"/>
        <dbReference type="ChEBI" id="CHEBI:65315"/>
        <dbReference type="ChEBI" id="CHEBI:136798"/>
        <dbReference type="ChEBI" id="CHEBI:456215"/>
        <dbReference type="EC" id="2.8.1.4"/>
    </reaction>
</comment>
<dbReference type="PANTHER" id="PTHR43209">
    <property type="entry name" value="TRNA SULFURTRANSFERASE"/>
    <property type="match status" value="1"/>
</dbReference>
<comment type="subcellular location">
    <subcellularLocation>
        <location evidence="1 9">Cytoplasm</location>
    </subcellularLocation>
</comment>
<keyword evidence="5 9" id="KW-0547">Nucleotide-binding</keyword>
<comment type="function">
    <text evidence="9">Catalyzes the ATP-dependent transfer of a sulfur to tRNA to produce 4-thiouridine in position 8 of tRNAs, which functions as a near-UV photosensor. Also catalyzes the transfer of sulfur to the sulfur carrier protein ThiS, forming ThiS-thiocarboxylate. This is a step in the synthesis of thiazole, in the thiamine biosynthesis pathway. The sulfur is donated as persulfide by IscS.</text>
</comment>
<evidence type="ECO:0000313" key="12">
    <source>
        <dbReference type="Proteomes" id="UP001430755"/>
    </source>
</evidence>
<dbReference type="EMBL" id="JAJMLW010000002">
    <property type="protein sequence ID" value="MCI2241972.1"/>
    <property type="molecule type" value="Genomic_DNA"/>
</dbReference>